<organism evidence="1 2">
    <name type="scientific">Elysia crispata</name>
    <name type="common">lettuce slug</name>
    <dbReference type="NCBI Taxonomy" id="231223"/>
    <lineage>
        <taxon>Eukaryota</taxon>
        <taxon>Metazoa</taxon>
        <taxon>Spiralia</taxon>
        <taxon>Lophotrochozoa</taxon>
        <taxon>Mollusca</taxon>
        <taxon>Gastropoda</taxon>
        <taxon>Heterobranchia</taxon>
        <taxon>Euthyneura</taxon>
        <taxon>Panpulmonata</taxon>
        <taxon>Sacoglossa</taxon>
        <taxon>Placobranchoidea</taxon>
        <taxon>Plakobranchidae</taxon>
        <taxon>Elysia</taxon>
    </lineage>
</organism>
<dbReference type="EMBL" id="JAWDGP010004939">
    <property type="protein sequence ID" value="KAK3760830.1"/>
    <property type="molecule type" value="Genomic_DNA"/>
</dbReference>
<evidence type="ECO:0000313" key="2">
    <source>
        <dbReference type="Proteomes" id="UP001283361"/>
    </source>
</evidence>
<name>A0AAE1D8N4_9GAST</name>
<evidence type="ECO:0000313" key="1">
    <source>
        <dbReference type="EMBL" id="KAK3760830.1"/>
    </source>
</evidence>
<dbReference type="Proteomes" id="UP001283361">
    <property type="component" value="Unassembled WGS sequence"/>
</dbReference>
<gene>
    <name evidence="1" type="ORF">RRG08_034673</name>
</gene>
<protein>
    <submittedName>
        <fullName evidence="1">Uncharacterized protein</fullName>
    </submittedName>
</protein>
<sequence>MVSSVTSFGAQEGETAYLSQSETFSMAHSNANIAQARLADVSRGALLQFLQFCLTFIDFISLSQSTVSSWEALGG</sequence>
<comment type="caution">
    <text evidence="1">The sequence shown here is derived from an EMBL/GenBank/DDBJ whole genome shotgun (WGS) entry which is preliminary data.</text>
</comment>
<proteinExistence type="predicted"/>
<keyword evidence="2" id="KW-1185">Reference proteome</keyword>
<reference evidence="1" key="1">
    <citation type="journal article" date="2023" name="G3 (Bethesda)">
        <title>A reference genome for the long-term kleptoplast-retaining sea slug Elysia crispata morphotype clarki.</title>
        <authorList>
            <person name="Eastman K.E."/>
            <person name="Pendleton A.L."/>
            <person name="Shaikh M.A."/>
            <person name="Suttiyut T."/>
            <person name="Ogas R."/>
            <person name="Tomko P."/>
            <person name="Gavelis G."/>
            <person name="Widhalm J.R."/>
            <person name="Wisecaver J.H."/>
        </authorList>
    </citation>
    <scope>NUCLEOTIDE SEQUENCE</scope>
    <source>
        <strain evidence="1">ECLA1</strain>
    </source>
</reference>
<accession>A0AAE1D8N4</accession>
<dbReference type="AlphaFoldDB" id="A0AAE1D8N4"/>